<keyword evidence="5 7" id="KW-1133">Transmembrane helix</keyword>
<dbReference type="InterPro" id="IPR036259">
    <property type="entry name" value="MFS_trans_sf"/>
</dbReference>
<keyword evidence="2" id="KW-0813">Transport</keyword>
<feature type="domain" description="Major facilitator superfamily (MFS) profile" evidence="8">
    <location>
        <begin position="1"/>
        <end position="109"/>
    </location>
</feature>
<feature type="transmembrane region" description="Helical" evidence="7">
    <location>
        <begin position="79"/>
        <end position="104"/>
    </location>
</feature>
<evidence type="ECO:0000256" key="4">
    <source>
        <dbReference type="ARBA" id="ARBA00022692"/>
    </source>
</evidence>
<evidence type="ECO:0000313" key="10">
    <source>
        <dbReference type="Proteomes" id="UP000470404"/>
    </source>
</evidence>
<dbReference type="EMBL" id="JAAGNC010000189">
    <property type="protein sequence ID" value="NEC61222.1"/>
    <property type="molecule type" value="Genomic_DNA"/>
</dbReference>
<dbReference type="Gene3D" id="1.20.1250.20">
    <property type="entry name" value="MFS general substrate transporter like domains"/>
    <property type="match status" value="1"/>
</dbReference>
<feature type="transmembrane region" description="Helical" evidence="7">
    <location>
        <begin position="20"/>
        <end position="42"/>
    </location>
</feature>
<evidence type="ECO:0000256" key="5">
    <source>
        <dbReference type="ARBA" id="ARBA00022989"/>
    </source>
</evidence>
<dbReference type="PROSITE" id="PS50850">
    <property type="entry name" value="MFS"/>
    <property type="match status" value="1"/>
</dbReference>
<evidence type="ECO:0000313" key="9">
    <source>
        <dbReference type="EMBL" id="NEC61222.1"/>
    </source>
</evidence>
<evidence type="ECO:0000256" key="2">
    <source>
        <dbReference type="ARBA" id="ARBA00022448"/>
    </source>
</evidence>
<keyword evidence="4 7" id="KW-0812">Transmembrane</keyword>
<organism evidence="9 10">
    <name type="scientific">Amycolatopsis rubida</name>
    <dbReference type="NCBI Taxonomy" id="112413"/>
    <lineage>
        <taxon>Bacteria</taxon>
        <taxon>Bacillati</taxon>
        <taxon>Actinomycetota</taxon>
        <taxon>Actinomycetes</taxon>
        <taxon>Pseudonocardiales</taxon>
        <taxon>Pseudonocardiaceae</taxon>
        <taxon>Amycolatopsis</taxon>
    </lineage>
</organism>
<name>A0ABX0C059_9PSEU</name>
<dbReference type="Pfam" id="PF00083">
    <property type="entry name" value="Sugar_tr"/>
    <property type="match status" value="1"/>
</dbReference>
<evidence type="ECO:0000256" key="6">
    <source>
        <dbReference type="ARBA" id="ARBA00023136"/>
    </source>
</evidence>
<keyword evidence="10" id="KW-1185">Reference proteome</keyword>
<evidence type="ECO:0000259" key="8">
    <source>
        <dbReference type="PROSITE" id="PS50850"/>
    </source>
</evidence>
<proteinExistence type="predicted"/>
<evidence type="ECO:0000256" key="7">
    <source>
        <dbReference type="SAM" id="Phobius"/>
    </source>
</evidence>
<sequence>MRDGQRGGLRVVDLGSTLAFGLGVCVTMFVSGVAFGPMSALLSELFPTRYRYTAAGFSYNIAQIVGGAIPPLVAGAITAAYGGFVFGAFLAALCLVSLLCACGLRETRGTDLTRA</sequence>
<protein>
    <submittedName>
        <fullName evidence="9">MHS family MFS transporter</fullName>
    </submittedName>
</protein>
<dbReference type="InterPro" id="IPR005828">
    <property type="entry name" value="MFS_sugar_transport-like"/>
</dbReference>
<dbReference type="Proteomes" id="UP000470404">
    <property type="component" value="Unassembled WGS sequence"/>
</dbReference>
<evidence type="ECO:0000256" key="3">
    <source>
        <dbReference type="ARBA" id="ARBA00022475"/>
    </source>
</evidence>
<feature type="transmembrane region" description="Helical" evidence="7">
    <location>
        <begin position="54"/>
        <end position="73"/>
    </location>
</feature>
<comment type="caution">
    <text evidence="9">The sequence shown here is derived from an EMBL/GenBank/DDBJ whole genome shotgun (WGS) entry which is preliminary data.</text>
</comment>
<dbReference type="RefSeq" id="WP_067584955.1">
    <property type="nucleotide sequence ID" value="NZ_JAAGNC010000189.1"/>
</dbReference>
<evidence type="ECO:0000256" key="1">
    <source>
        <dbReference type="ARBA" id="ARBA00004651"/>
    </source>
</evidence>
<keyword evidence="3" id="KW-1003">Cell membrane</keyword>
<dbReference type="SUPFAM" id="SSF103473">
    <property type="entry name" value="MFS general substrate transporter"/>
    <property type="match status" value="1"/>
</dbReference>
<dbReference type="PANTHER" id="PTHR43045:SF2">
    <property type="entry name" value="INNER MEMBRANE METABOLITE TRANSPORT PROTEIN YHJE"/>
    <property type="match status" value="1"/>
</dbReference>
<comment type="subcellular location">
    <subcellularLocation>
        <location evidence="1">Cell membrane</location>
        <topology evidence="1">Multi-pass membrane protein</topology>
    </subcellularLocation>
</comment>
<keyword evidence="6 7" id="KW-0472">Membrane</keyword>
<accession>A0ABX0C059</accession>
<dbReference type="InterPro" id="IPR020846">
    <property type="entry name" value="MFS_dom"/>
</dbReference>
<reference evidence="9 10" key="1">
    <citation type="submission" date="2020-01" db="EMBL/GenBank/DDBJ databases">
        <title>Insect and environment-associated Actinomycetes.</title>
        <authorList>
            <person name="Currrie C."/>
            <person name="Chevrette M."/>
            <person name="Carlson C."/>
            <person name="Stubbendieck R."/>
            <person name="Wendt-Pienkowski E."/>
        </authorList>
    </citation>
    <scope>NUCLEOTIDE SEQUENCE [LARGE SCALE GENOMIC DNA]</scope>
    <source>
        <strain evidence="9 10">SID8386</strain>
    </source>
</reference>
<gene>
    <name evidence="9" type="ORF">G3I59_37890</name>
</gene>
<dbReference type="PANTHER" id="PTHR43045">
    <property type="entry name" value="SHIKIMATE TRANSPORTER"/>
    <property type="match status" value="1"/>
</dbReference>